<keyword evidence="1" id="KW-0812">Transmembrane</keyword>
<evidence type="ECO:0000313" key="3">
    <source>
        <dbReference type="Proteomes" id="UP001148614"/>
    </source>
</evidence>
<proteinExistence type="predicted"/>
<comment type="caution">
    <text evidence="2">The sequence shown here is derived from an EMBL/GenBank/DDBJ whole genome shotgun (WGS) entry which is preliminary data.</text>
</comment>
<name>A0A9W8NB49_9PEZI</name>
<dbReference type="Proteomes" id="UP001148614">
    <property type="component" value="Unassembled WGS sequence"/>
</dbReference>
<protein>
    <submittedName>
        <fullName evidence="2">Uncharacterized protein</fullName>
    </submittedName>
</protein>
<evidence type="ECO:0000256" key="1">
    <source>
        <dbReference type="SAM" id="Phobius"/>
    </source>
</evidence>
<feature type="transmembrane region" description="Helical" evidence="1">
    <location>
        <begin position="88"/>
        <end position="110"/>
    </location>
</feature>
<dbReference type="EMBL" id="JANPWZ010001375">
    <property type="protein sequence ID" value="KAJ3566285.1"/>
    <property type="molecule type" value="Genomic_DNA"/>
</dbReference>
<accession>A0A9W8NB49</accession>
<dbReference type="AlphaFoldDB" id="A0A9W8NB49"/>
<sequence length="114" mass="12776">MPSSLKAAAKLASQKASITPGSGKEEGQYLAVIPHYNVAADEEAVPIYTRKYVAELTEAVRTRLYLLDNDADFCTGNWERARKMHVMVFYLLASVGIMMICIIMLLLNLVTMRY</sequence>
<keyword evidence="1" id="KW-0472">Membrane</keyword>
<keyword evidence="1" id="KW-1133">Transmembrane helix</keyword>
<keyword evidence="3" id="KW-1185">Reference proteome</keyword>
<reference evidence="2" key="1">
    <citation type="submission" date="2022-07" db="EMBL/GenBank/DDBJ databases">
        <title>Genome Sequence of Xylaria arbuscula.</title>
        <authorList>
            <person name="Buettner E."/>
        </authorList>
    </citation>
    <scope>NUCLEOTIDE SEQUENCE</scope>
    <source>
        <strain evidence="2">VT107</strain>
    </source>
</reference>
<evidence type="ECO:0000313" key="2">
    <source>
        <dbReference type="EMBL" id="KAJ3566285.1"/>
    </source>
</evidence>
<gene>
    <name evidence="2" type="ORF">NPX13_g7194</name>
</gene>
<organism evidence="2 3">
    <name type="scientific">Xylaria arbuscula</name>
    <dbReference type="NCBI Taxonomy" id="114810"/>
    <lineage>
        <taxon>Eukaryota</taxon>
        <taxon>Fungi</taxon>
        <taxon>Dikarya</taxon>
        <taxon>Ascomycota</taxon>
        <taxon>Pezizomycotina</taxon>
        <taxon>Sordariomycetes</taxon>
        <taxon>Xylariomycetidae</taxon>
        <taxon>Xylariales</taxon>
        <taxon>Xylariaceae</taxon>
        <taxon>Xylaria</taxon>
    </lineage>
</organism>